<dbReference type="SUPFAM" id="SSF50331">
    <property type="entry name" value="MOP-like"/>
    <property type="match status" value="2"/>
</dbReference>
<dbReference type="AlphaFoldDB" id="A0A2T5GLQ6"/>
<gene>
    <name evidence="8" type="ORF">C8J26_1971</name>
</gene>
<dbReference type="GO" id="GO:0006355">
    <property type="term" value="P:regulation of DNA-templated transcription"/>
    <property type="evidence" value="ECO:0007669"/>
    <property type="project" value="InterPro"/>
</dbReference>
<accession>A0A2T5GLQ6</accession>
<organism evidence="8 9">
    <name type="scientific">Sphingomonas aurantiaca</name>
    <dbReference type="NCBI Taxonomy" id="185949"/>
    <lineage>
        <taxon>Bacteria</taxon>
        <taxon>Pseudomonadati</taxon>
        <taxon>Pseudomonadota</taxon>
        <taxon>Alphaproteobacteria</taxon>
        <taxon>Sphingomonadales</taxon>
        <taxon>Sphingomonadaceae</taxon>
        <taxon>Sphingomonas</taxon>
    </lineage>
</organism>
<keyword evidence="3 5" id="KW-0500">Molybdenum</keyword>
<evidence type="ECO:0000313" key="9">
    <source>
        <dbReference type="Proteomes" id="UP000244189"/>
    </source>
</evidence>
<dbReference type="SUPFAM" id="SSF46785">
    <property type="entry name" value="Winged helix' DNA-binding domain"/>
    <property type="match status" value="1"/>
</dbReference>
<dbReference type="PANTHER" id="PTHR30432:SF1">
    <property type="entry name" value="DNA-BINDING TRANSCRIPTIONAL DUAL REGULATOR MODE"/>
    <property type="match status" value="1"/>
</dbReference>
<dbReference type="InterPro" id="IPR036388">
    <property type="entry name" value="WH-like_DNA-bd_sf"/>
</dbReference>
<dbReference type="InterPro" id="IPR036390">
    <property type="entry name" value="WH_DNA-bd_sf"/>
</dbReference>
<evidence type="ECO:0000256" key="3">
    <source>
        <dbReference type="ARBA" id="ARBA00022505"/>
    </source>
</evidence>
<dbReference type="GO" id="GO:0030151">
    <property type="term" value="F:molybdenum ion binding"/>
    <property type="evidence" value="ECO:0007669"/>
    <property type="project" value="UniProtKB-UniRule"/>
</dbReference>
<dbReference type="NCBIfam" id="TIGR00638">
    <property type="entry name" value="Mop"/>
    <property type="match status" value="2"/>
</dbReference>
<sequence length="265" mass="27027">MTDPALHATIMLAKDQTGRVGAERIALLRAIRASGSISAAARVVGLSYKAAWDAVQVMNNLFDRPLVLPAAGGKDGGASPITDAGIAVLDGYAVAEAELASAMARIEASVSNGLSLKPLLWGIGMKTSARNVLRGTVSRVTPGTIDAEVTLAVAEGIEIVATITRGSVEDLGLVPGATALALIKSSFVILARGDDGLRTSARNTLAGTVIARDDGAIASEVTLELTPGKTLTATVTKESADALDLQIGTRALALIKASHVILAVE</sequence>
<evidence type="ECO:0000256" key="6">
    <source>
        <dbReference type="PIRSR" id="PIRSR005763-1"/>
    </source>
</evidence>
<name>A0A2T5GLQ6_9SPHN</name>
<feature type="domain" description="Mop" evidence="7">
    <location>
        <begin position="126"/>
        <end position="192"/>
    </location>
</feature>
<dbReference type="Proteomes" id="UP000244189">
    <property type="component" value="Unassembled WGS sequence"/>
</dbReference>
<keyword evidence="2 5" id="KW-0813">Transport</keyword>
<keyword evidence="4" id="KW-0677">Repeat</keyword>
<dbReference type="PANTHER" id="PTHR30432">
    <property type="entry name" value="TRANSCRIPTIONAL REGULATOR MODE"/>
    <property type="match status" value="1"/>
</dbReference>
<dbReference type="EMBL" id="QAOG01000003">
    <property type="protein sequence ID" value="PTQ60261.1"/>
    <property type="molecule type" value="Genomic_DNA"/>
</dbReference>
<dbReference type="InterPro" id="IPR004606">
    <property type="entry name" value="Mop_domain"/>
</dbReference>
<dbReference type="InterPro" id="IPR051815">
    <property type="entry name" value="Molybdate_resp_trans_reg"/>
</dbReference>
<evidence type="ECO:0000313" key="8">
    <source>
        <dbReference type="EMBL" id="PTQ60261.1"/>
    </source>
</evidence>
<dbReference type="PROSITE" id="PS51866">
    <property type="entry name" value="MOP"/>
    <property type="match status" value="2"/>
</dbReference>
<feature type="domain" description="Mop" evidence="7">
    <location>
        <begin position="198"/>
        <end position="264"/>
    </location>
</feature>
<comment type="similarity">
    <text evidence="1 5">Belongs to the ModE family.</text>
</comment>
<dbReference type="InterPro" id="IPR005116">
    <property type="entry name" value="Transp-assoc_OB_typ1"/>
</dbReference>
<dbReference type="Gene3D" id="2.40.50.100">
    <property type="match status" value="2"/>
</dbReference>
<keyword evidence="9" id="KW-1185">Reference proteome</keyword>
<evidence type="ECO:0000256" key="5">
    <source>
        <dbReference type="PIRNR" id="PIRNR005763"/>
    </source>
</evidence>
<evidence type="ECO:0000256" key="4">
    <source>
        <dbReference type="ARBA" id="ARBA00022737"/>
    </source>
</evidence>
<dbReference type="PIRSF" id="PIRSF005763">
    <property type="entry name" value="Txn_reg_ModE"/>
    <property type="match status" value="1"/>
</dbReference>
<proteinExistence type="inferred from homology"/>
<comment type="caution">
    <text evidence="8">The sequence shown here is derived from an EMBL/GenBank/DDBJ whole genome shotgun (WGS) entry which is preliminary data.</text>
</comment>
<feature type="region of interest" description="Required for dimer formation and molybdate binding" evidence="6">
    <location>
        <begin position="127"/>
        <end position="135"/>
    </location>
</feature>
<protein>
    <submittedName>
        <fullName evidence="8">Molybdate transport system regulatory protein</fullName>
    </submittedName>
</protein>
<evidence type="ECO:0000256" key="2">
    <source>
        <dbReference type="ARBA" id="ARBA00022448"/>
    </source>
</evidence>
<dbReference type="InterPro" id="IPR008995">
    <property type="entry name" value="Mo/tungstate-bd_C_term_dom"/>
</dbReference>
<evidence type="ECO:0000256" key="1">
    <source>
        <dbReference type="ARBA" id="ARBA00008110"/>
    </source>
</evidence>
<dbReference type="RefSeq" id="WP_107957740.1">
    <property type="nucleotide sequence ID" value="NZ_JASPFP010000001.1"/>
</dbReference>
<dbReference type="GO" id="GO:0015689">
    <property type="term" value="P:molybdate ion transport"/>
    <property type="evidence" value="ECO:0007669"/>
    <property type="project" value="UniProtKB-UniRule"/>
</dbReference>
<evidence type="ECO:0000259" key="7">
    <source>
        <dbReference type="PROSITE" id="PS51866"/>
    </source>
</evidence>
<reference evidence="8 9" key="1">
    <citation type="submission" date="2018-04" db="EMBL/GenBank/DDBJ databases">
        <title>Genomic Encyclopedia of Type Strains, Phase III (KMG-III): the genomes of soil and plant-associated and newly described type strains.</title>
        <authorList>
            <person name="Whitman W."/>
        </authorList>
    </citation>
    <scope>NUCLEOTIDE SEQUENCE [LARGE SCALE GENOMIC DNA]</scope>
    <source>
        <strain evidence="8 9">MA101b</strain>
    </source>
</reference>
<dbReference type="Gene3D" id="1.10.10.10">
    <property type="entry name" value="Winged helix-like DNA-binding domain superfamily/Winged helix DNA-binding domain"/>
    <property type="match status" value="1"/>
</dbReference>
<dbReference type="InterPro" id="IPR016462">
    <property type="entry name" value="ModE"/>
</dbReference>
<dbReference type="Pfam" id="PF03459">
    <property type="entry name" value="TOBE"/>
    <property type="match status" value="2"/>
</dbReference>